<keyword evidence="1 2" id="KW-0238">DNA-binding</keyword>
<dbReference type="GO" id="GO:0003677">
    <property type="term" value="F:DNA binding"/>
    <property type="evidence" value="ECO:0007669"/>
    <property type="project" value="UniProtKB-UniRule"/>
</dbReference>
<dbReference type="KEGG" id="salh:HMF8227_01084"/>
<dbReference type="SMART" id="SM00862">
    <property type="entry name" value="Trans_reg_C"/>
    <property type="match status" value="1"/>
</dbReference>
<evidence type="ECO:0000313" key="5">
    <source>
        <dbReference type="Proteomes" id="UP000245728"/>
    </source>
</evidence>
<dbReference type="RefSeq" id="WP_109339204.1">
    <property type="nucleotide sequence ID" value="NZ_CP029347.1"/>
</dbReference>
<proteinExistence type="predicted"/>
<dbReference type="EMBL" id="CP029347">
    <property type="protein sequence ID" value="AWL11570.1"/>
    <property type="molecule type" value="Genomic_DNA"/>
</dbReference>
<dbReference type="InterPro" id="IPR011990">
    <property type="entry name" value="TPR-like_helical_dom_sf"/>
</dbReference>
<dbReference type="Proteomes" id="UP000245728">
    <property type="component" value="Chromosome"/>
</dbReference>
<dbReference type="OrthoDB" id="9180348at2"/>
<dbReference type="SUPFAM" id="SSF48452">
    <property type="entry name" value="TPR-like"/>
    <property type="match status" value="1"/>
</dbReference>
<dbReference type="Gene3D" id="1.10.10.10">
    <property type="entry name" value="Winged helix-like DNA-binding domain superfamily/Winged helix DNA-binding domain"/>
    <property type="match status" value="1"/>
</dbReference>
<dbReference type="InterPro" id="IPR016032">
    <property type="entry name" value="Sig_transdc_resp-reg_C-effctor"/>
</dbReference>
<reference evidence="4 5" key="1">
    <citation type="submission" date="2018-05" db="EMBL/GenBank/DDBJ databases">
        <title>Salinimonas sp. HMF8227 Genome sequencing and assembly.</title>
        <authorList>
            <person name="Kang H."/>
            <person name="Kang J."/>
            <person name="Cha I."/>
            <person name="Kim H."/>
            <person name="Joh K."/>
        </authorList>
    </citation>
    <scope>NUCLEOTIDE SEQUENCE [LARGE SCALE GENOMIC DNA]</scope>
    <source>
        <strain evidence="4 5">HMF8227</strain>
    </source>
</reference>
<evidence type="ECO:0000313" key="4">
    <source>
        <dbReference type="EMBL" id="AWL11570.1"/>
    </source>
</evidence>
<dbReference type="InterPro" id="IPR001867">
    <property type="entry name" value="OmpR/PhoB-type_DNA-bd"/>
</dbReference>
<dbReference type="SUPFAM" id="SSF46894">
    <property type="entry name" value="C-terminal effector domain of the bipartite response regulators"/>
    <property type="match status" value="1"/>
</dbReference>
<evidence type="ECO:0000256" key="2">
    <source>
        <dbReference type="PROSITE-ProRule" id="PRU01091"/>
    </source>
</evidence>
<dbReference type="Gene3D" id="1.25.40.10">
    <property type="entry name" value="Tetratricopeptide repeat domain"/>
    <property type="match status" value="1"/>
</dbReference>
<dbReference type="AlphaFoldDB" id="A0A2S2E2T7"/>
<sequence>MTGQYQFSDKTFNAKQNTLSQNGYPQPLEQKVSQLLELFCRSDGRVIRKSELLEQLWPDRVVNEDSLSVAVSKLRKALGDDRHQPIYIKTISGVGYQWLPQTQCFDSESAEDANAQSEPVSQVNESPSSVKRTSAVLLFLVALVAPAWFWWPAESTPVDSQKAETVTLSESFRQQLEVAGQALESNDGAQLKQAIVTYRNVLERHPDYLPAYMGIARAKFELSHTQTSFASLQLYKDEIRALAEHVLEKDPENDEAWLMLATIRFLADWDFESADSAYLNALKYGPDEPTNYLTYSEFLITQGKFEQAREQLDRLRAINPSYYRFVNMTFVHFMQREYDLAMAEVQRLINSEVDSRGHHVMAHRVALMQGKEATAFRKLKVLMAEAGFDELRIKTVERVYHEGGLTAVFRHFLEQELPENVGHYRPPLALARYAILAGDKAAALDWLRTAVAQKQSTVLLVPVDPLYQSLFGFPGFAELLEQIPSA</sequence>
<keyword evidence="5" id="KW-1185">Reference proteome</keyword>
<name>A0A2S2E2T7_9ALTE</name>
<feature type="DNA-binding region" description="OmpR/PhoB-type" evidence="2">
    <location>
        <begin position="2"/>
        <end position="100"/>
    </location>
</feature>
<accession>A0A2S2E2T7</accession>
<dbReference type="GO" id="GO:0000160">
    <property type="term" value="P:phosphorelay signal transduction system"/>
    <property type="evidence" value="ECO:0007669"/>
    <property type="project" value="InterPro"/>
</dbReference>
<protein>
    <recommendedName>
        <fullName evidence="3">OmpR/PhoB-type domain-containing protein</fullName>
    </recommendedName>
</protein>
<dbReference type="InterPro" id="IPR036388">
    <property type="entry name" value="WH-like_DNA-bd_sf"/>
</dbReference>
<organism evidence="4 5">
    <name type="scientific">Saliniradius amylolyticus</name>
    <dbReference type="NCBI Taxonomy" id="2183582"/>
    <lineage>
        <taxon>Bacteria</taxon>
        <taxon>Pseudomonadati</taxon>
        <taxon>Pseudomonadota</taxon>
        <taxon>Gammaproteobacteria</taxon>
        <taxon>Alteromonadales</taxon>
        <taxon>Alteromonadaceae</taxon>
        <taxon>Saliniradius</taxon>
    </lineage>
</organism>
<dbReference type="PROSITE" id="PS51755">
    <property type="entry name" value="OMPR_PHOB"/>
    <property type="match status" value="1"/>
</dbReference>
<dbReference type="CDD" id="cd00383">
    <property type="entry name" value="trans_reg_C"/>
    <property type="match status" value="1"/>
</dbReference>
<gene>
    <name evidence="4" type="ORF">HMF8227_01084</name>
</gene>
<dbReference type="GO" id="GO:0006355">
    <property type="term" value="P:regulation of DNA-templated transcription"/>
    <property type="evidence" value="ECO:0007669"/>
    <property type="project" value="InterPro"/>
</dbReference>
<evidence type="ECO:0000259" key="3">
    <source>
        <dbReference type="PROSITE" id="PS51755"/>
    </source>
</evidence>
<dbReference type="Pfam" id="PF00486">
    <property type="entry name" value="Trans_reg_C"/>
    <property type="match status" value="1"/>
</dbReference>
<feature type="domain" description="OmpR/PhoB-type" evidence="3">
    <location>
        <begin position="2"/>
        <end position="100"/>
    </location>
</feature>
<evidence type="ECO:0000256" key="1">
    <source>
        <dbReference type="ARBA" id="ARBA00023125"/>
    </source>
</evidence>